<evidence type="ECO:0000313" key="1">
    <source>
        <dbReference type="EMBL" id="KAK1745299.1"/>
    </source>
</evidence>
<reference evidence="1" key="1">
    <citation type="submission" date="2023-06" db="EMBL/GenBank/DDBJ databases">
        <title>Survivors Of The Sea: Transcriptome response of Skeletonema marinoi to long-term dormancy.</title>
        <authorList>
            <person name="Pinder M.I.M."/>
            <person name="Kourtchenko O."/>
            <person name="Robertson E.K."/>
            <person name="Larsson T."/>
            <person name="Maumus F."/>
            <person name="Osuna-Cruz C.M."/>
            <person name="Vancaester E."/>
            <person name="Stenow R."/>
            <person name="Vandepoele K."/>
            <person name="Ploug H."/>
            <person name="Bruchert V."/>
            <person name="Godhe A."/>
            <person name="Topel M."/>
        </authorList>
    </citation>
    <scope>NUCLEOTIDE SEQUENCE</scope>
    <source>
        <strain evidence="1">R05AC</strain>
    </source>
</reference>
<name>A0AAD8YF03_9STRA</name>
<protein>
    <submittedName>
        <fullName evidence="1">Uncharacterized protein</fullName>
    </submittedName>
</protein>
<comment type="caution">
    <text evidence="1">The sequence shown here is derived from an EMBL/GenBank/DDBJ whole genome shotgun (WGS) entry which is preliminary data.</text>
</comment>
<dbReference type="AlphaFoldDB" id="A0AAD8YF03"/>
<evidence type="ECO:0000313" key="2">
    <source>
        <dbReference type="Proteomes" id="UP001224775"/>
    </source>
</evidence>
<dbReference type="Proteomes" id="UP001224775">
    <property type="component" value="Unassembled WGS sequence"/>
</dbReference>
<gene>
    <name evidence="1" type="ORF">QTG54_004590</name>
</gene>
<organism evidence="1 2">
    <name type="scientific">Skeletonema marinoi</name>
    <dbReference type="NCBI Taxonomy" id="267567"/>
    <lineage>
        <taxon>Eukaryota</taxon>
        <taxon>Sar</taxon>
        <taxon>Stramenopiles</taxon>
        <taxon>Ochrophyta</taxon>
        <taxon>Bacillariophyta</taxon>
        <taxon>Coscinodiscophyceae</taxon>
        <taxon>Thalassiosirophycidae</taxon>
        <taxon>Thalassiosirales</taxon>
        <taxon>Skeletonemataceae</taxon>
        <taxon>Skeletonema</taxon>
        <taxon>Skeletonema marinoi-dohrnii complex</taxon>
    </lineage>
</organism>
<sequence>MAAADLAREIILQSIPADRRSPFFLYFHSPSMAAGQRDALKITAPLQNGKTLICVEFVNKQVTMKFDVTTGLESAALICEGFMHNRTGYIPEQWTMFLFKATESDDINWDEVLSRWTMNQDESPESERGIGVAGKVKKLLKVLLVE</sequence>
<dbReference type="EMBL" id="JATAAI010000006">
    <property type="protein sequence ID" value="KAK1745299.1"/>
    <property type="molecule type" value="Genomic_DNA"/>
</dbReference>
<keyword evidence="2" id="KW-1185">Reference proteome</keyword>
<proteinExistence type="predicted"/>
<accession>A0AAD8YF03</accession>